<dbReference type="Proteomes" id="UP001501427">
    <property type="component" value="Unassembled WGS sequence"/>
</dbReference>
<evidence type="ECO:0000256" key="5">
    <source>
        <dbReference type="SAM" id="Coils"/>
    </source>
</evidence>
<dbReference type="AlphaFoldDB" id="A0A7W7IJT6"/>
<keyword evidence="11" id="KW-1185">Reference proteome</keyword>
<dbReference type="Pfam" id="PF00877">
    <property type="entry name" value="NLPC_P60"/>
    <property type="match status" value="1"/>
</dbReference>
<dbReference type="PROSITE" id="PS51935">
    <property type="entry name" value="NLPC_P60"/>
    <property type="match status" value="1"/>
</dbReference>
<evidence type="ECO:0000256" key="3">
    <source>
        <dbReference type="ARBA" id="ARBA00022801"/>
    </source>
</evidence>
<dbReference type="EMBL" id="BAAAHD010000006">
    <property type="protein sequence ID" value="GAA0550163.1"/>
    <property type="molecule type" value="Genomic_DNA"/>
</dbReference>
<evidence type="ECO:0000259" key="7">
    <source>
        <dbReference type="PROSITE" id="PS51935"/>
    </source>
</evidence>
<name>A0A7W7IJT6_9ACTN</name>
<evidence type="ECO:0000313" key="8">
    <source>
        <dbReference type="EMBL" id="GAA0550163.1"/>
    </source>
</evidence>
<evidence type="ECO:0000256" key="6">
    <source>
        <dbReference type="SAM" id="MobiDB-lite"/>
    </source>
</evidence>
<accession>A0A7W7IJT6</accession>
<protein>
    <submittedName>
        <fullName evidence="8">C40 family peptidase</fullName>
    </submittedName>
    <submittedName>
        <fullName evidence="9">Cell wall-associated NlpC family hydrolase</fullName>
    </submittedName>
</protein>
<dbReference type="Gene3D" id="3.90.1720.10">
    <property type="entry name" value="endopeptidase domain like (from Nostoc punctiforme)"/>
    <property type="match status" value="1"/>
</dbReference>
<comment type="similarity">
    <text evidence="1">Belongs to the peptidase C40 family.</text>
</comment>
<dbReference type="InterPro" id="IPR051794">
    <property type="entry name" value="PG_Endopeptidase_C40"/>
</dbReference>
<evidence type="ECO:0000313" key="11">
    <source>
        <dbReference type="Proteomes" id="UP001501427"/>
    </source>
</evidence>
<evidence type="ECO:0000256" key="2">
    <source>
        <dbReference type="ARBA" id="ARBA00022670"/>
    </source>
</evidence>
<proteinExistence type="inferred from homology"/>
<organism evidence="9 10">
    <name type="scientific">Actinomadura livida</name>
    <dbReference type="NCBI Taxonomy" id="79909"/>
    <lineage>
        <taxon>Bacteria</taxon>
        <taxon>Bacillati</taxon>
        <taxon>Actinomycetota</taxon>
        <taxon>Actinomycetes</taxon>
        <taxon>Streptosporangiales</taxon>
        <taxon>Thermomonosporaceae</taxon>
        <taxon>Actinomadura</taxon>
    </lineage>
</organism>
<feature type="coiled-coil region" evidence="5">
    <location>
        <begin position="75"/>
        <end position="109"/>
    </location>
</feature>
<dbReference type="EMBL" id="JACHMV010000001">
    <property type="protein sequence ID" value="MBB4778421.1"/>
    <property type="molecule type" value="Genomic_DNA"/>
</dbReference>
<dbReference type="InterPro" id="IPR038765">
    <property type="entry name" value="Papain-like_cys_pep_sf"/>
</dbReference>
<keyword evidence="5" id="KW-0175">Coiled coil</keyword>
<keyword evidence="2" id="KW-0645">Protease</keyword>
<dbReference type="PANTHER" id="PTHR47359">
    <property type="entry name" value="PEPTIDOGLYCAN DL-ENDOPEPTIDASE CWLO"/>
    <property type="match status" value="1"/>
</dbReference>
<dbReference type="GO" id="GO:0008234">
    <property type="term" value="F:cysteine-type peptidase activity"/>
    <property type="evidence" value="ECO:0007669"/>
    <property type="project" value="UniProtKB-KW"/>
</dbReference>
<evidence type="ECO:0000313" key="10">
    <source>
        <dbReference type="Proteomes" id="UP000549343"/>
    </source>
</evidence>
<feature type="domain" description="NlpC/P60" evidence="7">
    <location>
        <begin position="242"/>
        <end position="357"/>
    </location>
</feature>
<feature type="region of interest" description="Disordered" evidence="6">
    <location>
        <begin position="1"/>
        <end position="37"/>
    </location>
</feature>
<gene>
    <name evidence="9" type="ORF">F4557_006839</name>
    <name evidence="8" type="ORF">GCM10009546_10310</name>
</gene>
<dbReference type="Proteomes" id="UP000549343">
    <property type="component" value="Unassembled WGS sequence"/>
</dbReference>
<reference evidence="8 11" key="1">
    <citation type="journal article" date="2019" name="Int. J. Syst. Evol. Microbiol.">
        <title>The Global Catalogue of Microorganisms (GCM) 10K type strain sequencing project: providing services to taxonomists for standard genome sequencing and annotation.</title>
        <authorList>
            <consortium name="The Broad Institute Genomics Platform"/>
            <consortium name="The Broad Institute Genome Sequencing Center for Infectious Disease"/>
            <person name="Wu L."/>
            <person name="Ma J."/>
        </authorList>
    </citation>
    <scope>NUCLEOTIDE SEQUENCE [LARGE SCALE GENOMIC DNA]</scope>
    <source>
        <strain evidence="8 11">JCM 10667</strain>
    </source>
</reference>
<evidence type="ECO:0000313" key="9">
    <source>
        <dbReference type="EMBL" id="MBB4778421.1"/>
    </source>
</evidence>
<dbReference type="PANTHER" id="PTHR47359:SF3">
    <property type="entry name" value="NLP_P60 DOMAIN-CONTAINING PROTEIN-RELATED"/>
    <property type="match status" value="1"/>
</dbReference>
<comment type="caution">
    <text evidence="9">The sequence shown here is derived from an EMBL/GenBank/DDBJ whole genome shotgun (WGS) entry which is preliminary data.</text>
</comment>
<dbReference type="SUPFAM" id="SSF54001">
    <property type="entry name" value="Cysteine proteinases"/>
    <property type="match status" value="1"/>
</dbReference>
<reference evidence="8" key="3">
    <citation type="submission" date="2023-12" db="EMBL/GenBank/DDBJ databases">
        <authorList>
            <person name="Sun Q."/>
            <person name="Inoue M."/>
        </authorList>
    </citation>
    <scope>NUCLEOTIDE SEQUENCE</scope>
    <source>
        <strain evidence="8">JCM 10667</strain>
    </source>
</reference>
<reference evidence="9 10" key="2">
    <citation type="submission" date="2020-08" db="EMBL/GenBank/DDBJ databases">
        <title>Sequencing the genomes of 1000 actinobacteria strains.</title>
        <authorList>
            <person name="Klenk H.-P."/>
        </authorList>
    </citation>
    <scope>NUCLEOTIDE SEQUENCE [LARGE SCALE GENOMIC DNA]</scope>
    <source>
        <strain evidence="9 10">DSM 44772</strain>
    </source>
</reference>
<keyword evidence="4" id="KW-0788">Thiol protease</keyword>
<dbReference type="RefSeq" id="WP_184889429.1">
    <property type="nucleotide sequence ID" value="NZ_BAAAHD010000006.1"/>
</dbReference>
<dbReference type="GO" id="GO:0006508">
    <property type="term" value="P:proteolysis"/>
    <property type="evidence" value="ECO:0007669"/>
    <property type="project" value="UniProtKB-KW"/>
</dbReference>
<feature type="coiled-coil region" evidence="5">
    <location>
        <begin position="177"/>
        <end position="225"/>
    </location>
</feature>
<dbReference type="InterPro" id="IPR000064">
    <property type="entry name" value="NLP_P60_dom"/>
</dbReference>
<evidence type="ECO:0000256" key="4">
    <source>
        <dbReference type="ARBA" id="ARBA00022807"/>
    </source>
</evidence>
<sequence>MEPPRPALFSRSARSPRTTSPSAATHDRAAPRRGRARLGVRTATAAGALLAVTAAPVSFAPGTLPAAHADPEPSTNELRSKALELADELEKLTEQYNGLKVKLAQSERAAKVAAANAKRQQKSLQAVREKVSTLAATSYMQGGTDPTVSFVASQDPQAVLDQAATLSYFAKQDSTKVLGLMQAMQAAERARKSAESRAKQVKELRTQLEDQRKKVTATYEKVRGKLVKRDPTQLAKLPVVGNGKAAQALRAAMSKIGRPYVWGAAGPSSFDCSGLTMWAYKQVGINLPHYTGSQWTAGTHVDRSQLQPGDLVFFYSDLHHMGMYVGDGKMLHAPRTGDVVKIAPMAGRPYAGAVRVA</sequence>
<feature type="compositionally biased region" description="Low complexity" evidence="6">
    <location>
        <begin position="10"/>
        <end position="24"/>
    </location>
</feature>
<evidence type="ECO:0000256" key="1">
    <source>
        <dbReference type="ARBA" id="ARBA00007074"/>
    </source>
</evidence>
<keyword evidence="3 9" id="KW-0378">Hydrolase</keyword>